<proteinExistence type="predicted"/>
<name>A0A5K1F6Q4_9MAGN</name>
<dbReference type="InterPro" id="IPR029058">
    <property type="entry name" value="AB_hydrolase_fold"/>
</dbReference>
<dbReference type="PANTHER" id="PTHR11005">
    <property type="entry name" value="LYSOSOMAL ACID LIPASE-RELATED"/>
    <property type="match status" value="1"/>
</dbReference>
<dbReference type="SUPFAM" id="SSF53474">
    <property type="entry name" value="alpha/beta-Hydrolases"/>
    <property type="match status" value="1"/>
</dbReference>
<gene>
    <name evidence="1" type="ORF">NYM_LOCUS23879</name>
</gene>
<dbReference type="AlphaFoldDB" id="A0A5K1F6Q4"/>
<reference evidence="1" key="1">
    <citation type="submission" date="2019-09" db="EMBL/GenBank/DDBJ databases">
        <authorList>
            <person name="Zhang L."/>
        </authorList>
    </citation>
    <scope>NUCLEOTIDE SEQUENCE</scope>
</reference>
<sequence>MAVVRHGTIAMYDYGIHENLAQYGQIEPPIYNMSGVPNDLPLFLSYGGQDALSDSLDVELLLATLGTSVRGDDLVVQFVRDYGHADFVMGTNAKHDVYDFVIEFFRRH</sequence>
<accession>A0A5K1F6Q4</accession>
<organism evidence="1">
    <name type="scientific">Nymphaea colorata</name>
    <name type="common">pocket water lily</name>
    <dbReference type="NCBI Taxonomy" id="210225"/>
    <lineage>
        <taxon>Eukaryota</taxon>
        <taxon>Viridiplantae</taxon>
        <taxon>Streptophyta</taxon>
        <taxon>Embryophyta</taxon>
        <taxon>Tracheophyta</taxon>
        <taxon>Spermatophyta</taxon>
        <taxon>Magnoliopsida</taxon>
        <taxon>Nymphaeales</taxon>
        <taxon>Nymphaeaceae</taxon>
        <taxon>Nymphaea</taxon>
    </lineage>
</organism>
<protein>
    <submittedName>
        <fullName evidence="1">Uncharacterized protein</fullName>
    </submittedName>
</protein>
<dbReference type="Gene3D" id="3.40.50.1820">
    <property type="entry name" value="alpha/beta hydrolase"/>
    <property type="match status" value="1"/>
</dbReference>
<evidence type="ECO:0000313" key="1">
    <source>
        <dbReference type="EMBL" id="VVW60151.1"/>
    </source>
</evidence>
<dbReference type="Gramene" id="NC7G0289550.1">
    <property type="protein sequence ID" value="NC7G0289550.1:cds"/>
    <property type="gene ID" value="NC7G0289550"/>
</dbReference>
<dbReference type="EMBL" id="LR721785">
    <property type="protein sequence ID" value="VVW60151.1"/>
    <property type="molecule type" value="Genomic_DNA"/>
</dbReference>